<protein>
    <recommendedName>
        <fullName evidence="4">DUF2147 domain-containing protein</fullName>
    </recommendedName>
</protein>
<evidence type="ECO:0008006" key="4">
    <source>
        <dbReference type="Google" id="ProtNLM"/>
    </source>
</evidence>
<evidence type="ECO:0000313" key="3">
    <source>
        <dbReference type="Proteomes" id="UP000283063"/>
    </source>
</evidence>
<dbReference type="Proteomes" id="UP000283063">
    <property type="component" value="Chromosome"/>
</dbReference>
<organism evidence="2 3">
    <name type="scientific">Parasedimentitalea marina</name>
    <dbReference type="NCBI Taxonomy" id="2483033"/>
    <lineage>
        <taxon>Bacteria</taxon>
        <taxon>Pseudomonadati</taxon>
        <taxon>Pseudomonadota</taxon>
        <taxon>Alphaproteobacteria</taxon>
        <taxon>Rhodobacterales</taxon>
        <taxon>Paracoccaceae</taxon>
        <taxon>Parasedimentitalea</taxon>
    </lineage>
</organism>
<gene>
    <name evidence="2" type="ORF">EBB79_12480</name>
</gene>
<evidence type="ECO:0000256" key="1">
    <source>
        <dbReference type="SAM" id="SignalP"/>
    </source>
</evidence>
<dbReference type="EMBL" id="CP033219">
    <property type="protein sequence ID" value="AZV78608.1"/>
    <property type="molecule type" value="Genomic_DNA"/>
</dbReference>
<keyword evidence="1" id="KW-0732">Signal</keyword>
<feature type="chain" id="PRO_5019209155" description="DUF2147 domain-containing protein" evidence="1">
    <location>
        <begin position="19"/>
        <end position="152"/>
    </location>
</feature>
<dbReference type="RefSeq" id="WP_127749167.1">
    <property type="nucleotide sequence ID" value="NZ_CP033219.1"/>
</dbReference>
<dbReference type="OrthoDB" id="9927358at2"/>
<dbReference type="AlphaFoldDB" id="A0A3T0N3K5"/>
<name>A0A3T0N3K5_9RHOB</name>
<evidence type="ECO:0000313" key="2">
    <source>
        <dbReference type="EMBL" id="AZV78608.1"/>
    </source>
</evidence>
<accession>A0A3T0N3K5</accession>
<sequence>MRIAALLFGLLVSVPAYGDTLIGNWTCTDENSEGHMISDVSFSRSGRFKGDMQIFFTENGVVFAKARAKYRANYKISDGYLEESPTSVRIRSFIADGVDIRRGIEAKQLKQRLLKPGVGPKIVFRSPVSVDLVREDGTAISCLRKGTTLPTS</sequence>
<dbReference type="KEGG" id="sedi:EBB79_12480"/>
<feature type="signal peptide" evidence="1">
    <location>
        <begin position="1"/>
        <end position="18"/>
    </location>
</feature>
<reference evidence="2 3" key="1">
    <citation type="submission" date="2018-10" db="EMBL/GenBank/DDBJ databases">
        <title>Parasedimentitalea marina sp. nov., a psychrophilic bacterium isolated from deep seawater of the New Britain Trench.</title>
        <authorList>
            <person name="Cao J."/>
        </authorList>
    </citation>
    <scope>NUCLEOTIDE SEQUENCE [LARGE SCALE GENOMIC DNA]</scope>
    <source>
        <strain evidence="2 3">W43</strain>
    </source>
</reference>
<proteinExistence type="predicted"/>
<keyword evidence="3" id="KW-1185">Reference proteome</keyword>